<organism evidence="1">
    <name type="scientific">uncultured Caudovirales phage</name>
    <dbReference type="NCBI Taxonomy" id="2100421"/>
    <lineage>
        <taxon>Viruses</taxon>
        <taxon>Duplodnaviria</taxon>
        <taxon>Heunggongvirae</taxon>
        <taxon>Uroviricota</taxon>
        <taxon>Caudoviricetes</taxon>
        <taxon>Peduoviridae</taxon>
        <taxon>Maltschvirus</taxon>
        <taxon>Maltschvirus maltsch</taxon>
    </lineage>
</organism>
<evidence type="ECO:0000313" key="1">
    <source>
        <dbReference type="EMBL" id="CAB4129527.1"/>
    </source>
</evidence>
<dbReference type="EMBL" id="LR796235">
    <property type="protein sequence ID" value="CAB4129527.1"/>
    <property type="molecule type" value="Genomic_DNA"/>
</dbReference>
<protein>
    <submittedName>
        <fullName evidence="1">Uncharacterized protein</fullName>
    </submittedName>
</protein>
<name>A0A6J5L916_9CAUD</name>
<sequence>MTNGTKIVSSIYELKYVEGINSERYKNFPLLVATIKNIIYPEYQYVIYTDQNSYDKFNLKYEFDFPNVEFKFKELNTSNTCELIDKIRTQELLGGINYDRIYCVNNYLEVVLNKLKFLIDESHDCDNIFWIDAGLIGTSCHDGWRDYMAPLINSKNFLDKVVDKINQHGFIHLKGNSIVMNYETVAKFNQLFGVELKVVPGCLFGGTVENVRHVLDGYLDIFNQYLTTHNQLISEQEVLTVLTGRHLDKCHSFDFSDWLDLQKAFLDILDIYDETKYVREKCYV</sequence>
<proteinExistence type="predicted"/>
<gene>
    <name evidence="1" type="ORF">UFOVP117_18</name>
</gene>
<accession>A0A6J5L916</accession>
<reference evidence="1" key="1">
    <citation type="submission" date="2020-04" db="EMBL/GenBank/DDBJ databases">
        <authorList>
            <person name="Chiriac C."/>
            <person name="Salcher M."/>
            <person name="Ghai R."/>
            <person name="Kavagutti S V."/>
        </authorList>
    </citation>
    <scope>NUCLEOTIDE SEQUENCE</scope>
</reference>